<feature type="compositionally biased region" description="Polar residues" evidence="7">
    <location>
        <begin position="2392"/>
        <end position="2404"/>
    </location>
</feature>
<feature type="compositionally biased region" description="Low complexity" evidence="7">
    <location>
        <begin position="2135"/>
        <end position="2144"/>
    </location>
</feature>
<name>A0A8W8ITY5_MAGGI</name>
<evidence type="ECO:0000256" key="1">
    <source>
        <dbReference type="ARBA" id="ARBA00022723"/>
    </source>
</evidence>
<evidence type="ECO:0000256" key="2">
    <source>
        <dbReference type="ARBA" id="ARBA00022737"/>
    </source>
</evidence>
<feature type="region of interest" description="Disordered" evidence="7">
    <location>
        <begin position="1067"/>
        <end position="1090"/>
    </location>
</feature>
<evidence type="ECO:0000256" key="5">
    <source>
        <dbReference type="ARBA" id="ARBA00023242"/>
    </source>
</evidence>
<feature type="compositionally biased region" description="Basic residues" evidence="7">
    <location>
        <begin position="1998"/>
        <end position="2008"/>
    </location>
</feature>
<feature type="region of interest" description="Disordered" evidence="7">
    <location>
        <begin position="801"/>
        <end position="824"/>
    </location>
</feature>
<feature type="compositionally biased region" description="Basic residues" evidence="7">
    <location>
        <begin position="1008"/>
        <end position="1022"/>
    </location>
</feature>
<proteinExistence type="predicted"/>
<feature type="region of interest" description="Disordered" evidence="7">
    <location>
        <begin position="1286"/>
        <end position="1329"/>
    </location>
</feature>
<feature type="compositionally biased region" description="Basic and acidic residues" evidence="7">
    <location>
        <begin position="225"/>
        <end position="236"/>
    </location>
</feature>
<keyword evidence="2" id="KW-0677">Repeat</keyword>
<keyword evidence="10" id="KW-1185">Reference proteome</keyword>
<feature type="region of interest" description="Disordered" evidence="7">
    <location>
        <begin position="278"/>
        <end position="305"/>
    </location>
</feature>
<feature type="compositionally biased region" description="Basic and acidic residues" evidence="7">
    <location>
        <begin position="1968"/>
        <end position="1997"/>
    </location>
</feature>
<evidence type="ECO:0000313" key="9">
    <source>
        <dbReference type="EnsemblMetazoa" id="G15395.1:cds"/>
    </source>
</evidence>
<feature type="compositionally biased region" description="Basic and acidic residues" evidence="7">
    <location>
        <begin position="2418"/>
        <end position="2451"/>
    </location>
</feature>
<feature type="compositionally biased region" description="Acidic residues" evidence="7">
    <location>
        <begin position="2513"/>
        <end position="2532"/>
    </location>
</feature>
<feature type="domain" description="C2H2-type" evidence="8">
    <location>
        <begin position="599"/>
        <end position="627"/>
    </location>
</feature>
<feature type="compositionally biased region" description="Polar residues" evidence="7">
    <location>
        <begin position="62"/>
        <end position="79"/>
    </location>
</feature>
<protein>
    <recommendedName>
        <fullName evidence="8">C2H2-type domain-containing protein</fullName>
    </recommendedName>
</protein>
<dbReference type="EnsemblMetazoa" id="G15395.1">
    <property type="protein sequence ID" value="G15395.1:cds"/>
    <property type="gene ID" value="G15395"/>
</dbReference>
<feature type="region of interest" description="Disordered" evidence="7">
    <location>
        <begin position="1"/>
        <end position="92"/>
    </location>
</feature>
<feature type="compositionally biased region" description="Polar residues" evidence="7">
    <location>
        <begin position="2370"/>
        <end position="2384"/>
    </location>
</feature>
<keyword evidence="4" id="KW-0862">Zinc</keyword>
<feature type="domain" description="C2H2-type" evidence="8">
    <location>
        <begin position="312"/>
        <end position="340"/>
    </location>
</feature>
<keyword evidence="3 6" id="KW-0863">Zinc-finger</keyword>
<accession>A0A8W8ITY5</accession>
<feature type="compositionally biased region" description="Basic and acidic residues" evidence="7">
    <location>
        <begin position="2904"/>
        <end position="2924"/>
    </location>
</feature>
<feature type="region of interest" description="Disordered" evidence="7">
    <location>
        <begin position="177"/>
        <end position="247"/>
    </location>
</feature>
<dbReference type="GO" id="GO:0000981">
    <property type="term" value="F:DNA-binding transcription factor activity, RNA polymerase II-specific"/>
    <property type="evidence" value="ECO:0007669"/>
    <property type="project" value="TreeGrafter"/>
</dbReference>
<feature type="compositionally biased region" description="Polar residues" evidence="7">
    <location>
        <begin position="984"/>
        <end position="994"/>
    </location>
</feature>
<evidence type="ECO:0000256" key="7">
    <source>
        <dbReference type="SAM" id="MobiDB-lite"/>
    </source>
</evidence>
<feature type="compositionally biased region" description="Acidic residues" evidence="7">
    <location>
        <begin position="2452"/>
        <end position="2468"/>
    </location>
</feature>
<sequence>MERARTPNVDLPSFAIETNYSSDDEREEAAEETRRKKTKHKKHERRKSSSKANVEEKDSVGANEQSKITTGASSCSTANRGRPRKRKLGNTSLDEGKEQVICGMCNKHYKNEHSLKQHVRGYHKNQTMELSADESGTGSDSEVVCMVCQKGYKNVKSYRHHYRLKHRGTLPEEYVVRRSTKESKPTRGESDAVRGSGNFNIQGIDGNTEEETPTTGHLKGTTSTAKRDSSKGSSRERKVKGGNSSAVDGEGMHMCPYCIVGYQRPCHLSRHISHNHGKEWISDKGKPNGTTTEEESENSQMDKKDVKDMRRVPCTFCSKMYKTRKTMRAHRRKEHRDMMPNLRTLKLDRGMTKQIKSSEEHENSMMSFSSEEDMSMEEIPCSNNSMPYKSKHSENMQGSNDHSNKGIFSEFVDSEDDTGHTTNEDSECSAFEGDSEVESSVGRVPCPFCSNTYKAKKYMKAHCRNKHRNEILVSNQYSSETEETVNRATGVPCPLCSKLFENSETMTTHFKTGHFGGRSFNPDLVNMEGENQTKAELERKKERIYCPLCPKSYKHKKSLRAHCIQDHIGKDVVVGTFRSTEEEDTTEPGTQQMIEMGTLQCGFCGSRFRSNDALRRHLNDFHFDRREAEKELDINVDASNFLRFNKSPKNTTTSYTEKSPSSSQENYPKRDPLEQATNSKMNRCISDEGIVKEVLTNASNKTGPIRLLDAESPKKSNQKFQNFFITFTEEKNDYVRIVSRNSEDKVKKHSLGESKSPGFNRANENKRQKFGDQEMAEEHNITRTSSVLFDKDKVKAVNVGVDEDTSSEGDKSPDQASSSDPLTVNVQQYLTRSPTRFSPFVKLTNICEGQKKFDPKKPWNKYAPAKPVTKTMSSGNQLLGVVSRRKSLESKKVKFRDENGAEITYFQAEQTSTSGNDSENYLQKYQAALAFSDQEDSCETSNVEVVNVEDQGDSSPTEENDDIEDISEVYEWDNAVGQQSSASTYGLISDQPSVDNGEAQKSSAAEKKQKKKLPQKSKKCSPSKKSTPGKRALFSGKMETENTSRNINKNASASFIHSVSEVSSAQGLRSGKTKLRVPAQGGISRRRNAKTSQPYLKRNTSAFKIQAVKKKLLKGTKILSSEPKRVSPRLKKQPITQEEDVAPDPNVPETITLGAAEFGENRIQRIEKLKLQTEVLLHQINEMNDLPQEPQVDEGRITMTGPEPFSTNAKRKVSKLKASKFKSVRRSKRTAMSMTSEEVPITPEKNIEDSIHFPQQSGVADMKKVLKSNCNFESVQKSAADLISEEQYEDDSVPKHRTTEAVETNTSSRRTRSCSPMKQRRTPPSKPYVSESLVVSNAAAGGTQQAEHALSTAKTPVVKLSKLEEQWSGQYLKFLSNVDKSSKSSSQLNEHRIEKSDKSKSRNFRRRSYSADSSLDVGEGSEIIIKSGNSGDGVGLLKTLGLHLNGNDDEEIEKSALQTKKENQQCKKRPLQPTITNKGDAEENFNHQTDVPNSGDGNNVEIIQMVDDAVTGENNEDIMESTLTQEELQITNEVDNVKVNRTVIDGIIKNQPQVLFVHKDEVIYADEDSVIQVDKEEINNLKDQVSKKRSKKVFSRKRKAGEDPPFVDETDGNVQTEPLVKKDVFSPSIRNVLNEIEPKHAPLKPVKALEIRVVSDDEIVSSTIVEGSFAKQDLASRIVALMEFAEDPEVVAPVKQVTEPSFVIKKDVQTKFSCHKCDITFNMKSNLKRHKSTCHPEDEFRSFDIGKKSNIPVNVELEEQDNVQAQGILSDSVAPENISLSDYEEEIREGLREMYGGVLDVELKVKKLKLRDTIHIDGLILVRKHKNTWKIMNDEHLSDSLLLLSANTDKSSCCKKVELVKKTEVKDKKPRKFVELEEQNPIIDNHLSVEQQNNAAASSVIAATSSVIAPTSSVITPTSSVPASTSSLIPATSSVADTELVAESQNSSLLKESVLKRSHKKKTHSIKSSKDSNSEAKAKKKSDPAPLTDFEKAILEPKKKHKKHKRKTSVVESGKETNTNDCEDKSKSIHKNEIDLKDKKGKVRNDKETVVPKSKIVQKILREKAKEEEMENMKFVPVTGEPLPSFEEILQQKSKPIDRKFTEKNDKEGENVAQDKGEEGDESPETGVESPNDFSSTSSSGSSGNKISTLMSMKLSKVARDNQEREEVLAAITGKPKTKPFRIPKTVSSEMETLVEWKSPLQDIGQIEKFRFGGKQGVGPSMLSKTSVISSVSVNYDAILSDVEKPEGVIKQSVVLPLELRKSEEPSTSSGNKHAVDLEVSPVKKPRIETISWKDEDIMTPDSTTPDRYLEMENAETEMAPVKEAKSAEANPPGPSTLSSNVSSTGKLGEWNEENESCQGEDVRKPGIPKSTSTPLKHNIPSSSKRQEIIDASSSMKALCSETTLSKEDKNPTLSNAEVKDERDTNEKQKEIECENDKIDVELDVKMKEEENIKDDDEEEKSDDGGDDVDVKDLEICDNGDTRIKNKEENSEESEEEEGEIGDGDKSEKSSDDSESERETEDSDKDSDSEEEKEQKTRKSVIETDMDVLDVCASDEESWLNEEEDGRSQKDFIEEDEPEMEDSGNTKDVADREEEVMEEVDMEVDEASDGENRIEVTQTSKSQVNENENVTVTESTMEYDDVDFQSNSIMKSLIPNGFCFQYISYNKCNKPMCKYRHDVPSKEEIFKKGIHEISRLYNQSDKKTAFDIYYKLLELNFHDLIPTKCIMKLVRLTEEDYDVTLAFSLISHAEKIKSIEFHSTLISMSSLTPGYYVESLWTLFTCLQKLNKCLTNKDIVVLFRAFEEKQQWQRLWSAMIYSLRCTGFLPPVYITRSALQAVVGDTERCVMEAVQWIESCDQEQLYNQEDKLLDAVADICLKHDHLNAAGILKSIANKVQPSVTESTSGDRDSDTSSVNSEDRNTNLEDANSDNHKFFINRIMGVKFSKNWEYLAQIFLELSNIERARDPRYIGAFVGVFKFDNKQPNVLVDAFKEFMEKVNSLFLKEKAEDDMSRMDRQSLGIIGAELVNFCALSQWWREGLSVVQTLHNSSIQYLTRKSPGGALMSTIALDVCLRCKKPYQALQLLSECRWSCVSGLKMDKPDFKERVVQLNTLVKQFTNMKRPSVAFAVLRRVLMKAQIDQQFDLYNSLIGFEENFHVIITQLLDIGDPRTAHDAYEVCRKACVAVTSDLGLLQRLVVACGEARYCTGVRNVFNHLQELNVYPPQEIPHELRPLCINLLVQMSLTECIILIEDFLQWLYKFLCDWCVQNRTCVVPEQYLTLSVRMPSTGGPDPQMRGLDRKLKALKHLMETSLTPALSVFISSQRMDRRIQVTIPSLFQYLLALDVREGGKRQGFKRWTDESQKKGNRMRQDVPWSSRC</sequence>
<feature type="compositionally biased region" description="Polar residues" evidence="7">
    <location>
        <begin position="814"/>
        <end position="824"/>
    </location>
</feature>
<feature type="compositionally biased region" description="Basic and acidic residues" evidence="7">
    <location>
        <begin position="177"/>
        <end position="192"/>
    </location>
</feature>
<feature type="compositionally biased region" description="Polar residues" evidence="7">
    <location>
        <begin position="1486"/>
        <end position="1497"/>
    </location>
</feature>
<feature type="region of interest" description="Disordered" evidence="7">
    <location>
        <begin position="386"/>
        <end position="407"/>
    </location>
</feature>
<feature type="compositionally biased region" description="Acidic residues" evidence="7">
    <location>
        <begin position="2544"/>
        <end position="2565"/>
    </location>
</feature>
<evidence type="ECO:0000259" key="8">
    <source>
        <dbReference type="PROSITE" id="PS50157"/>
    </source>
</evidence>
<feature type="compositionally biased region" description="Basic and acidic residues" evidence="7">
    <location>
        <begin position="743"/>
        <end position="752"/>
    </location>
</feature>
<feature type="compositionally biased region" description="Basic residues" evidence="7">
    <location>
        <begin position="35"/>
        <end position="49"/>
    </location>
</feature>
<feature type="region of interest" description="Disordered" evidence="7">
    <location>
        <begin position="2261"/>
        <end position="2587"/>
    </location>
</feature>
<keyword evidence="1" id="KW-0479">Metal-binding</keyword>
<dbReference type="GO" id="GO:0008270">
    <property type="term" value="F:zinc ion binding"/>
    <property type="evidence" value="ECO:0007669"/>
    <property type="project" value="UniProtKB-KW"/>
</dbReference>
<feature type="region of interest" description="Disordered" evidence="7">
    <location>
        <begin position="743"/>
        <end position="765"/>
    </location>
</feature>
<feature type="region of interest" description="Disordered" evidence="7">
    <location>
        <begin position="2072"/>
        <end position="2148"/>
    </location>
</feature>
<feature type="compositionally biased region" description="Basic and acidic residues" evidence="7">
    <location>
        <begin position="2533"/>
        <end position="2542"/>
    </location>
</feature>
<dbReference type="InterPro" id="IPR013087">
    <property type="entry name" value="Znf_C2H2_type"/>
</dbReference>
<feature type="compositionally biased region" description="Polar residues" evidence="7">
    <location>
        <begin position="2336"/>
        <end position="2346"/>
    </location>
</feature>
<feature type="region of interest" description="Disordered" evidence="7">
    <location>
        <begin position="412"/>
        <end position="431"/>
    </location>
</feature>
<dbReference type="PANTHER" id="PTHR24394">
    <property type="entry name" value="ZINC FINGER PROTEIN"/>
    <property type="match status" value="1"/>
</dbReference>
<dbReference type="Proteomes" id="UP000005408">
    <property type="component" value="Unassembled WGS sequence"/>
</dbReference>
<feature type="compositionally biased region" description="Basic and acidic residues" evidence="7">
    <location>
        <begin position="1389"/>
        <end position="1400"/>
    </location>
</feature>
<dbReference type="PANTHER" id="PTHR24394:SF29">
    <property type="entry name" value="MYONEURIN"/>
    <property type="match status" value="1"/>
</dbReference>
<organism evidence="9 10">
    <name type="scientific">Magallana gigas</name>
    <name type="common">Pacific oyster</name>
    <name type="synonym">Crassostrea gigas</name>
    <dbReference type="NCBI Taxonomy" id="29159"/>
    <lineage>
        <taxon>Eukaryota</taxon>
        <taxon>Metazoa</taxon>
        <taxon>Spiralia</taxon>
        <taxon>Lophotrochozoa</taxon>
        <taxon>Mollusca</taxon>
        <taxon>Bivalvia</taxon>
        <taxon>Autobranchia</taxon>
        <taxon>Pteriomorphia</taxon>
        <taxon>Ostreida</taxon>
        <taxon>Ostreoidea</taxon>
        <taxon>Ostreidae</taxon>
        <taxon>Magallana</taxon>
    </lineage>
</organism>
<feature type="domain" description="C2H2-type" evidence="8">
    <location>
        <begin position="143"/>
        <end position="171"/>
    </location>
</feature>
<feature type="region of interest" description="Disordered" evidence="7">
    <location>
        <begin position="1378"/>
        <end position="1412"/>
    </location>
</feature>
<dbReference type="PROSITE" id="PS50157">
    <property type="entry name" value="ZINC_FINGER_C2H2_2"/>
    <property type="match status" value="6"/>
</dbReference>
<feature type="compositionally biased region" description="Basic and acidic residues" evidence="7">
    <location>
        <begin position="2286"/>
        <end position="2297"/>
    </location>
</feature>
<dbReference type="Gene3D" id="3.30.160.60">
    <property type="entry name" value="Classic Zinc Finger"/>
    <property type="match status" value="3"/>
</dbReference>
<feature type="compositionally biased region" description="Basic and acidic residues" evidence="7">
    <location>
        <begin position="2095"/>
        <end position="2117"/>
    </location>
</feature>
<evidence type="ECO:0000256" key="6">
    <source>
        <dbReference type="PROSITE-ProRule" id="PRU00042"/>
    </source>
</evidence>
<dbReference type="PROSITE" id="PS00028">
    <property type="entry name" value="ZINC_FINGER_C2H2_1"/>
    <property type="match status" value="9"/>
</dbReference>
<feature type="compositionally biased region" description="Acidic residues" evidence="7">
    <location>
        <begin position="2573"/>
        <end position="2582"/>
    </location>
</feature>
<reference evidence="9" key="1">
    <citation type="submission" date="2022-08" db="UniProtKB">
        <authorList>
            <consortium name="EnsemblMetazoa"/>
        </authorList>
    </citation>
    <scope>IDENTIFICATION</scope>
    <source>
        <strain evidence="9">05x7-T-G4-1.051#20</strain>
    </source>
</reference>
<dbReference type="GO" id="GO:0005634">
    <property type="term" value="C:nucleus"/>
    <property type="evidence" value="ECO:0007669"/>
    <property type="project" value="TreeGrafter"/>
</dbReference>
<feature type="region of interest" description="Disordered" evidence="7">
    <location>
        <begin position="984"/>
        <end position="1043"/>
    </location>
</feature>
<feature type="compositionally biased region" description="Acidic residues" evidence="7">
    <location>
        <begin position="2490"/>
        <end position="2502"/>
    </location>
</feature>
<feature type="region of interest" description="Disordered" evidence="7">
    <location>
        <begin position="647"/>
        <end position="680"/>
    </location>
</feature>
<feature type="domain" description="C2H2-type" evidence="8">
    <location>
        <begin position="491"/>
        <end position="519"/>
    </location>
</feature>
<dbReference type="SMART" id="SM00355">
    <property type="entry name" value="ZnF_C2H2"/>
    <property type="match status" value="9"/>
</dbReference>
<feature type="compositionally biased region" description="Polar residues" evidence="7">
    <location>
        <begin position="647"/>
        <end position="666"/>
    </location>
</feature>
<evidence type="ECO:0000256" key="4">
    <source>
        <dbReference type="ARBA" id="ARBA00022833"/>
    </source>
</evidence>
<feature type="compositionally biased region" description="Basic and acidic residues" evidence="7">
    <location>
        <begin position="2503"/>
        <end position="2512"/>
    </location>
</feature>
<feature type="domain" description="C2H2-type" evidence="8">
    <location>
        <begin position="100"/>
        <end position="128"/>
    </location>
</feature>
<feature type="region of interest" description="Disordered" evidence="7">
    <location>
        <begin position="1124"/>
        <end position="1147"/>
    </location>
</feature>
<evidence type="ECO:0000256" key="3">
    <source>
        <dbReference type="ARBA" id="ARBA00022771"/>
    </source>
</evidence>
<feature type="compositionally biased region" description="Basic residues" evidence="7">
    <location>
        <begin position="1956"/>
        <end position="1967"/>
    </location>
</feature>
<evidence type="ECO:0000313" key="10">
    <source>
        <dbReference type="Proteomes" id="UP000005408"/>
    </source>
</evidence>
<feature type="domain" description="C2H2-type" evidence="8">
    <location>
        <begin position="1712"/>
        <end position="1740"/>
    </location>
</feature>
<feature type="region of interest" description="Disordered" evidence="7">
    <location>
        <begin position="1460"/>
        <end position="1498"/>
    </location>
</feature>
<feature type="region of interest" description="Disordered" evidence="7">
    <location>
        <begin position="1951"/>
        <end position="2040"/>
    </location>
</feature>
<feature type="region of interest" description="Disordered" evidence="7">
    <location>
        <begin position="2898"/>
        <end position="2924"/>
    </location>
</feature>
<keyword evidence="5" id="KW-0539">Nucleus</keyword>
<feature type="compositionally biased region" description="Basic and acidic residues" evidence="7">
    <location>
        <begin position="2022"/>
        <end position="2040"/>
    </location>
</feature>
<feature type="compositionally biased region" description="Basic and acidic residues" evidence="7">
    <location>
        <begin position="2469"/>
        <end position="2489"/>
    </location>
</feature>